<evidence type="ECO:0008006" key="3">
    <source>
        <dbReference type="Google" id="ProtNLM"/>
    </source>
</evidence>
<dbReference type="Pfam" id="PF04075">
    <property type="entry name" value="F420H2_quin_red"/>
    <property type="match status" value="1"/>
</dbReference>
<dbReference type="InterPro" id="IPR012349">
    <property type="entry name" value="Split_barrel_FMN-bd"/>
</dbReference>
<organism evidence="1 2">
    <name type="scientific">Ktedonobacter robiniae</name>
    <dbReference type="NCBI Taxonomy" id="2778365"/>
    <lineage>
        <taxon>Bacteria</taxon>
        <taxon>Bacillati</taxon>
        <taxon>Chloroflexota</taxon>
        <taxon>Ktedonobacteria</taxon>
        <taxon>Ktedonobacterales</taxon>
        <taxon>Ktedonobacteraceae</taxon>
        <taxon>Ktedonobacter</taxon>
    </lineage>
</organism>
<dbReference type="RefSeq" id="WP_201372752.1">
    <property type="nucleotide sequence ID" value="NZ_BNJG01000002.1"/>
</dbReference>
<sequence>MAKTYRHTFIRQAGNALATTLVRAGIKAGPIHLLTVRGRKSGQPRTTPVAVVERNGQRYLVATFGLVDWVRNLRAAKEATLTRGRRPEAISVVELAPAEAAPILKSCIGTGGPITEGYFDVTPESPLQDFEREALRHPVFQVISKR</sequence>
<dbReference type="InterPro" id="IPR004378">
    <property type="entry name" value="F420H2_quin_Rdtase"/>
</dbReference>
<dbReference type="NCBIfam" id="TIGR00026">
    <property type="entry name" value="hi_GC_TIGR00026"/>
    <property type="match status" value="1"/>
</dbReference>
<gene>
    <name evidence="1" type="ORF">KSB_46700</name>
</gene>
<keyword evidence="2" id="KW-1185">Reference proteome</keyword>
<dbReference type="Proteomes" id="UP000654345">
    <property type="component" value="Unassembled WGS sequence"/>
</dbReference>
<comment type="caution">
    <text evidence="1">The sequence shown here is derived from an EMBL/GenBank/DDBJ whole genome shotgun (WGS) entry which is preliminary data.</text>
</comment>
<proteinExistence type="predicted"/>
<evidence type="ECO:0000313" key="1">
    <source>
        <dbReference type="EMBL" id="GHO56195.1"/>
    </source>
</evidence>
<name>A0ABQ3UUU5_9CHLR</name>
<dbReference type="Gene3D" id="2.30.110.10">
    <property type="entry name" value="Electron Transport, Fmn-binding Protein, Chain A"/>
    <property type="match status" value="1"/>
</dbReference>
<reference evidence="1 2" key="1">
    <citation type="journal article" date="2021" name="Int. J. Syst. Evol. Microbiol.">
        <title>Reticulibacter mediterranei gen. nov., sp. nov., within the new family Reticulibacteraceae fam. nov., and Ktedonospora formicarum gen. nov., sp. nov., Ktedonobacter robiniae sp. nov., Dictyobacter formicarum sp. nov. and Dictyobacter arantiisoli sp. nov., belonging to the class Ktedonobacteria.</title>
        <authorList>
            <person name="Yabe S."/>
            <person name="Zheng Y."/>
            <person name="Wang C.M."/>
            <person name="Sakai Y."/>
            <person name="Abe K."/>
            <person name="Yokota A."/>
            <person name="Donadio S."/>
            <person name="Cavaletti L."/>
            <person name="Monciardini P."/>
        </authorList>
    </citation>
    <scope>NUCLEOTIDE SEQUENCE [LARGE SCALE GENOMIC DNA]</scope>
    <source>
        <strain evidence="1 2">SOSP1-30</strain>
    </source>
</reference>
<dbReference type="EMBL" id="BNJG01000002">
    <property type="protein sequence ID" value="GHO56195.1"/>
    <property type="molecule type" value="Genomic_DNA"/>
</dbReference>
<evidence type="ECO:0000313" key="2">
    <source>
        <dbReference type="Proteomes" id="UP000654345"/>
    </source>
</evidence>
<protein>
    <recommendedName>
        <fullName evidence="3">Nitroreductase family deazaflavin-dependent oxidoreductase</fullName>
    </recommendedName>
</protein>
<accession>A0ABQ3UUU5</accession>